<dbReference type="Gene3D" id="3.50.50.60">
    <property type="entry name" value="FAD/NAD(P)-binding domain"/>
    <property type="match status" value="1"/>
</dbReference>
<evidence type="ECO:0000259" key="2">
    <source>
        <dbReference type="Pfam" id="PF01266"/>
    </source>
</evidence>
<dbReference type="Pfam" id="PF01266">
    <property type="entry name" value="DAO"/>
    <property type="match status" value="1"/>
</dbReference>
<keyword evidence="4" id="KW-1185">Reference proteome</keyword>
<dbReference type="PANTHER" id="PTHR43747:SF1">
    <property type="entry name" value="SLR1998 PROTEIN"/>
    <property type="match status" value="1"/>
</dbReference>
<feature type="domain" description="FAD dependent oxidoreductase" evidence="2">
    <location>
        <begin position="39"/>
        <end position="272"/>
    </location>
</feature>
<evidence type="ECO:0000256" key="1">
    <source>
        <dbReference type="ARBA" id="ARBA00023002"/>
    </source>
</evidence>
<evidence type="ECO:0000313" key="4">
    <source>
        <dbReference type="Proteomes" id="UP000317122"/>
    </source>
</evidence>
<dbReference type="InterPro" id="IPR050816">
    <property type="entry name" value="Flavin-dep_Halogenase_NPB"/>
</dbReference>
<dbReference type="InterPro" id="IPR036188">
    <property type="entry name" value="FAD/NAD-bd_sf"/>
</dbReference>
<gene>
    <name evidence="3" type="ORF">IQ26_07338</name>
</gene>
<sequence>MVLFEAGRHDRPKPGEMLAAVAQGLLRQLGVWTPFLAAAFVDNRAVASAWAGEAHDERHSIFSAQGAGWQLDRARFDQLLVQATAAAGAQVRLGSAVRSAVREGQGWRLNLADGDIVASAVIWAAGRSWKLARSFGAKLRVHGHLAAYTRFFDRAPGDCRMVIEARPEGWWYSADLPDRRRVVACLTDPDLGHELRDPKSWYHAMAATRLIAPLLPPGARETATLVKSAGTATVDPAAGERWVAAGDSLFAADPLSSRGIVHALRSGILAAYAASDMVDGRDELARTRYAMIASQGFANYASALAAHYAAAARWDTAFWQRRLPHPEGPTK</sequence>
<dbReference type="AlphaFoldDB" id="A0A562MEM2"/>
<reference evidence="3 4" key="1">
    <citation type="journal article" date="2015" name="Stand. Genomic Sci.">
        <title>Genomic Encyclopedia of Bacterial and Archaeal Type Strains, Phase III: the genomes of soil and plant-associated and newly described type strains.</title>
        <authorList>
            <person name="Whitman W.B."/>
            <person name="Woyke T."/>
            <person name="Klenk H.P."/>
            <person name="Zhou Y."/>
            <person name="Lilburn T.G."/>
            <person name="Beck B.J."/>
            <person name="De Vos P."/>
            <person name="Vandamme P."/>
            <person name="Eisen J.A."/>
            <person name="Garrity G."/>
            <person name="Hugenholtz P."/>
            <person name="Kyrpides N.C."/>
        </authorList>
    </citation>
    <scope>NUCLEOTIDE SEQUENCE [LARGE SCALE GENOMIC DNA]</scope>
    <source>
        <strain evidence="3 4">CGMCC 1.2546</strain>
    </source>
</reference>
<dbReference type="Proteomes" id="UP000317122">
    <property type="component" value="Unassembled WGS sequence"/>
</dbReference>
<dbReference type="PANTHER" id="PTHR43747">
    <property type="entry name" value="FAD-BINDING PROTEIN"/>
    <property type="match status" value="1"/>
</dbReference>
<dbReference type="InterPro" id="IPR006076">
    <property type="entry name" value="FAD-dep_OxRdtase"/>
</dbReference>
<organism evidence="3 4">
    <name type="scientific">Mesorhizobium tianshanense</name>
    <dbReference type="NCBI Taxonomy" id="39844"/>
    <lineage>
        <taxon>Bacteria</taxon>
        <taxon>Pseudomonadati</taxon>
        <taxon>Pseudomonadota</taxon>
        <taxon>Alphaproteobacteria</taxon>
        <taxon>Hyphomicrobiales</taxon>
        <taxon>Phyllobacteriaceae</taxon>
        <taxon>Mesorhizobium</taxon>
    </lineage>
</organism>
<proteinExistence type="predicted"/>
<keyword evidence="1" id="KW-0560">Oxidoreductase</keyword>
<accession>A0A562MEM2</accession>
<dbReference type="SUPFAM" id="SSF51905">
    <property type="entry name" value="FAD/NAD(P)-binding domain"/>
    <property type="match status" value="1"/>
</dbReference>
<dbReference type="Gene3D" id="3.30.9.100">
    <property type="match status" value="1"/>
</dbReference>
<name>A0A562MEM2_9HYPH</name>
<comment type="caution">
    <text evidence="3">The sequence shown here is derived from an EMBL/GenBank/DDBJ whole genome shotgun (WGS) entry which is preliminary data.</text>
</comment>
<dbReference type="EMBL" id="VLKT01000094">
    <property type="protein sequence ID" value="TWI18278.1"/>
    <property type="molecule type" value="Genomic_DNA"/>
</dbReference>
<evidence type="ECO:0000313" key="3">
    <source>
        <dbReference type="EMBL" id="TWI18278.1"/>
    </source>
</evidence>
<protein>
    <submittedName>
        <fullName evidence="3">Flavin-dependent dehydrogenase</fullName>
    </submittedName>
</protein>